<accession>A0A7X0ET74</accession>
<proteinExistence type="predicted"/>
<reference evidence="2 3" key="1">
    <citation type="submission" date="2020-08" db="EMBL/GenBank/DDBJ databases">
        <title>Functional genomics of gut bacteria from endangered species of beetles.</title>
        <authorList>
            <person name="Carlos-Shanley C."/>
        </authorList>
    </citation>
    <scope>NUCLEOTIDE SEQUENCE [LARGE SCALE GENOMIC DNA]</scope>
    <source>
        <strain evidence="2 3">S00202</strain>
    </source>
</reference>
<sequence>MPLDTVPPSAKAVFEARELSRPTSVYQVDGRSKSDRRQTPDRREMIRFQEDRRSGKDRRPVSGWSRSYDL</sequence>
<keyword evidence="3" id="KW-1185">Reference proteome</keyword>
<organism evidence="2 3">
    <name type="scientific">Pseudomonas fluvialis</name>
    <dbReference type="NCBI Taxonomy" id="1793966"/>
    <lineage>
        <taxon>Bacteria</taxon>
        <taxon>Pseudomonadati</taxon>
        <taxon>Pseudomonadota</taxon>
        <taxon>Gammaproteobacteria</taxon>
        <taxon>Pseudomonadales</taxon>
        <taxon>Pseudomonadaceae</taxon>
        <taxon>Pseudomonas</taxon>
    </lineage>
</organism>
<feature type="region of interest" description="Disordered" evidence="1">
    <location>
        <begin position="20"/>
        <end position="70"/>
    </location>
</feature>
<dbReference type="AlphaFoldDB" id="A0A7X0ET74"/>
<dbReference type="Proteomes" id="UP000557193">
    <property type="component" value="Unassembled WGS sequence"/>
</dbReference>
<dbReference type="RefSeq" id="WP_184681202.1">
    <property type="nucleotide sequence ID" value="NZ_JACHLL010000001.1"/>
</dbReference>
<evidence type="ECO:0000313" key="3">
    <source>
        <dbReference type="Proteomes" id="UP000557193"/>
    </source>
</evidence>
<comment type="caution">
    <text evidence="2">The sequence shown here is derived from an EMBL/GenBank/DDBJ whole genome shotgun (WGS) entry which is preliminary data.</text>
</comment>
<protein>
    <submittedName>
        <fullName evidence="2">Uncharacterized protein</fullName>
    </submittedName>
</protein>
<evidence type="ECO:0000313" key="2">
    <source>
        <dbReference type="EMBL" id="MBB6340744.1"/>
    </source>
</evidence>
<dbReference type="EMBL" id="JACHLL010000001">
    <property type="protein sequence ID" value="MBB6340744.1"/>
    <property type="molecule type" value="Genomic_DNA"/>
</dbReference>
<name>A0A7X0ET74_9PSED</name>
<evidence type="ECO:0000256" key="1">
    <source>
        <dbReference type="SAM" id="MobiDB-lite"/>
    </source>
</evidence>
<feature type="compositionally biased region" description="Basic and acidic residues" evidence="1">
    <location>
        <begin position="30"/>
        <end position="60"/>
    </location>
</feature>
<gene>
    <name evidence="2" type="ORF">HNP49_000894</name>
</gene>